<protein>
    <recommendedName>
        <fullName evidence="5">Acyl-CoA dehydrogenase/oxidase N-terminal domain-containing protein</fullName>
    </recommendedName>
</protein>
<evidence type="ECO:0000259" key="5">
    <source>
        <dbReference type="Pfam" id="PF02771"/>
    </source>
</evidence>
<dbReference type="GO" id="GO:0033539">
    <property type="term" value="P:fatty acid beta-oxidation using acyl-CoA dehydrogenase"/>
    <property type="evidence" value="ECO:0007669"/>
    <property type="project" value="TreeGrafter"/>
</dbReference>
<sequence length="75" mass="8979">MRIQNASTKIRFNYEDAFDLESQLKDDERMVRDQFRDYCQEKLMPRIIEANRKEIFHKEIMSELGELGVLGPTIQ</sequence>
<evidence type="ECO:0000313" key="7">
    <source>
        <dbReference type="Proteomes" id="UP000663836"/>
    </source>
</evidence>
<dbReference type="SUPFAM" id="SSF56645">
    <property type="entry name" value="Acyl-CoA dehydrogenase NM domain-like"/>
    <property type="match status" value="1"/>
</dbReference>
<dbReference type="InterPro" id="IPR009100">
    <property type="entry name" value="AcylCoA_DH/oxidase_NM_dom_sf"/>
</dbReference>
<evidence type="ECO:0000256" key="2">
    <source>
        <dbReference type="ARBA" id="ARBA00022946"/>
    </source>
</evidence>
<reference evidence="6" key="1">
    <citation type="submission" date="2021-02" db="EMBL/GenBank/DDBJ databases">
        <authorList>
            <person name="Nowell W R."/>
        </authorList>
    </citation>
    <scope>NUCLEOTIDE SEQUENCE</scope>
</reference>
<comment type="subcellular location">
    <subcellularLocation>
        <location evidence="1">Mitochondrion</location>
    </subcellularLocation>
</comment>
<organism evidence="6 7">
    <name type="scientific">Rotaria sordida</name>
    <dbReference type="NCBI Taxonomy" id="392033"/>
    <lineage>
        <taxon>Eukaryota</taxon>
        <taxon>Metazoa</taxon>
        <taxon>Spiralia</taxon>
        <taxon>Gnathifera</taxon>
        <taxon>Rotifera</taxon>
        <taxon>Eurotatoria</taxon>
        <taxon>Bdelloidea</taxon>
        <taxon>Philodinida</taxon>
        <taxon>Philodinidae</taxon>
        <taxon>Rotaria</taxon>
    </lineage>
</organism>
<dbReference type="InterPro" id="IPR052033">
    <property type="entry name" value="Glutaryl-CoA_DH_mitochondrial"/>
</dbReference>
<feature type="non-terminal residue" evidence="6">
    <location>
        <position position="75"/>
    </location>
</feature>
<dbReference type="Gene3D" id="1.10.540.10">
    <property type="entry name" value="Acyl-CoA dehydrogenase/oxidase, N-terminal domain"/>
    <property type="match status" value="1"/>
</dbReference>
<dbReference type="GO" id="GO:0000062">
    <property type="term" value="F:fatty-acyl-CoA binding"/>
    <property type="evidence" value="ECO:0007669"/>
    <property type="project" value="TreeGrafter"/>
</dbReference>
<evidence type="ECO:0000256" key="1">
    <source>
        <dbReference type="ARBA" id="ARBA00004173"/>
    </source>
</evidence>
<gene>
    <name evidence="6" type="ORF">JBS370_LOCUS42765</name>
</gene>
<dbReference type="PANTHER" id="PTHR42807:SF1">
    <property type="entry name" value="GLUTARYL-COA DEHYDROGENASE, MITOCHONDRIAL"/>
    <property type="match status" value="1"/>
</dbReference>
<dbReference type="GO" id="GO:0004361">
    <property type="term" value="F:glutaryl-CoA dehydrogenase activity"/>
    <property type="evidence" value="ECO:0007669"/>
    <property type="project" value="TreeGrafter"/>
</dbReference>
<keyword evidence="3" id="KW-0560">Oxidoreductase</keyword>
<evidence type="ECO:0000256" key="4">
    <source>
        <dbReference type="ARBA" id="ARBA00023128"/>
    </source>
</evidence>
<evidence type="ECO:0000256" key="3">
    <source>
        <dbReference type="ARBA" id="ARBA00023002"/>
    </source>
</evidence>
<accession>A0A820MWL2</accession>
<dbReference type="InterPro" id="IPR013786">
    <property type="entry name" value="AcylCoA_DH/ox_N"/>
</dbReference>
<name>A0A820MWL2_9BILA</name>
<comment type="caution">
    <text evidence="6">The sequence shown here is derived from an EMBL/GenBank/DDBJ whole genome shotgun (WGS) entry which is preliminary data.</text>
</comment>
<dbReference type="GO" id="GO:0050660">
    <property type="term" value="F:flavin adenine dinucleotide binding"/>
    <property type="evidence" value="ECO:0007669"/>
    <property type="project" value="InterPro"/>
</dbReference>
<dbReference type="EMBL" id="CAJOBD010059531">
    <property type="protein sequence ID" value="CAF4378333.1"/>
    <property type="molecule type" value="Genomic_DNA"/>
</dbReference>
<dbReference type="Pfam" id="PF02771">
    <property type="entry name" value="Acyl-CoA_dh_N"/>
    <property type="match status" value="1"/>
</dbReference>
<dbReference type="Proteomes" id="UP000663836">
    <property type="component" value="Unassembled WGS sequence"/>
</dbReference>
<feature type="domain" description="Acyl-CoA dehydrogenase/oxidase N-terminal" evidence="5">
    <location>
        <begin position="26"/>
        <end position="74"/>
    </location>
</feature>
<keyword evidence="4" id="KW-0496">Mitochondrion</keyword>
<dbReference type="GO" id="GO:0046949">
    <property type="term" value="P:fatty-acyl-CoA biosynthetic process"/>
    <property type="evidence" value="ECO:0007669"/>
    <property type="project" value="TreeGrafter"/>
</dbReference>
<dbReference type="InterPro" id="IPR037069">
    <property type="entry name" value="AcylCoA_DH/ox_N_sf"/>
</dbReference>
<proteinExistence type="predicted"/>
<dbReference type="AlphaFoldDB" id="A0A820MWL2"/>
<evidence type="ECO:0000313" key="6">
    <source>
        <dbReference type="EMBL" id="CAF4378333.1"/>
    </source>
</evidence>
<dbReference type="PANTHER" id="PTHR42807">
    <property type="entry name" value="GLUTARYL-COA DEHYDROGENASE, MITOCHONDRIAL"/>
    <property type="match status" value="1"/>
</dbReference>
<dbReference type="GO" id="GO:0005743">
    <property type="term" value="C:mitochondrial inner membrane"/>
    <property type="evidence" value="ECO:0007669"/>
    <property type="project" value="TreeGrafter"/>
</dbReference>
<keyword evidence="2" id="KW-0809">Transit peptide</keyword>